<protein>
    <recommendedName>
        <fullName evidence="6">3-dehydro-L-gulonate-6-phosphate decarboxylase</fullName>
        <ecNumber evidence="5">4.1.1.85</ecNumber>
    </recommendedName>
    <alternativeName>
        <fullName evidence="6">3-dehydro-L-gulonate-6-phosphate decarboxylase</fullName>
    </alternativeName>
</protein>
<dbReference type="FunFam" id="3.20.20.70:FF:000022">
    <property type="entry name" value="3-keto-L-gulonate-6-phosphate decarboxylase UlaD"/>
    <property type="match status" value="1"/>
</dbReference>
<dbReference type="CDD" id="cd04726">
    <property type="entry name" value="KGPDC_HPS"/>
    <property type="match status" value="1"/>
</dbReference>
<dbReference type="InterPro" id="IPR041710">
    <property type="entry name" value="HPS/KGPDC"/>
</dbReference>
<sequence>MKTPHARPQLQLALDHTSLDAALATTAQLHPHVDIIEAGTILCISEGIQAVRAMRKLYPQHTLVADLKVADAGATLAQLAFSAGANWMTVICAAPLATMDTALDVAKQYGGDIQIELFGHWTLQDAKNWRDLGLKQAIYHRGRDAQASGQNWGQADLERMQALSDLGIELSVTGGITPADLPLFHSIAVRAFIVGRALSEAEQPVAVATAFHHAIDATWGK</sequence>
<evidence type="ECO:0000313" key="8">
    <source>
        <dbReference type="EMBL" id="CRY53659.1"/>
    </source>
</evidence>
<dbReference type="InterPro" id="IPR011060">
    <property type="entry name" value="RibuloseP-bd_barrel"/>
</dbReference>
<dbReference type="NCBIfam" id="NF009832">
    <property type="entry name" value="PRK13306.1"/>
    <property type="match status" value="1"/>
</dbReference>
<dbReference type="EMBL" id="CWJI01000001">
    <property type="protein sequence ID" value="CRY53659.1"/>
    <property type="molecule type" value="Genomic_DNA"/>
</dbReference>
<dbReference type="InterPro" id="IPR013785">
    <property type="entry name" value="Aldolase_TIM"/>
</dbReference>
<dbReference type="PANTHER" id="PTHR35039:SF3">
    <property type="entry name" value="3-KETO-L-GULONATE-6-PHOSPHATE DECARBOXYLASE SGBH-RELATED"/>
    <property type="match status" value="1"/>
</dbReference>
<dbReference type="SMART" id="SM00934">
    <property type="entry name" value="OMPdecase"/>
    <property type="match status" value="1"/>
</dbReference>
<reference evidence="9" key="1">
    <citation type="submission" date="2015-03" db="EMBL/GenBank/DDBJ databases">
        <authorList>
            <consortium name="Pathogen Informatics"/>
        </authorList>
    </citation>
    <scope>NUCLEOTIDE SEQUENCE [LARGE SCALE GENOMIC DNA]</scope>
    <source>
        <strain evidence="9">R148</strain>
    </source>
</reference>
<evidence type="ECO:0000256" key="4">
    <source>
        <dbReference type="ARBA" id="ARBA00061676"/>
    </source>
</evidence>
<gene>
    <name evidence="8" type="primary">sgbH</name>
    <name evidence="8" type="ORF">ERS008476_00558</name>
</gene>
<dbReference type="EC" id="4.1.1.85" evidence="5"/>
<dbReference type="Gene3D" id="3.20.20.70">
    <property type="entry name" value="Aldolase class I"/>
    <property type="match status" value="1"/>
</dbReference>
<keyword evidence="2" id="KW-0119">Carbohydrate metabolism</keyword>
<dbReference type="GO" id="GO:0006207">
    <property type="term" value="P:'de novo' pyrimidine nucleobase biosynthetic process"/>
    <property type="evidence" value="ECO:0007669"/>
    <property type="project" value="InterPro"/>
</dbReference>
<evidence type="ECO:0000256" key="6">
    <source>
        <dbReference type="ARBA" id="ARBA00080293"/>
    </source>
</evidence>
<evidence type="ECO:0000259" key="7">
    <source>
        <dbReference type="SMART" id="SM00934"/>
    </source>
</evidence>
<proteinExistence type="inferred from homology"/>
<dbReference type="GO" id="GO:0004590">
    <property type="term" value="F:orotidine-5'-phosphate decarboxylase activity"/>
    <property type="evidence" value="ECO:0007669"/>
    <property type="project" value="InterPro"/>
</dbReference>
<comment type="catalytic activity">
    <reaction evidence="3">
        <text>3-dehydro-L-gulonate 6-phosphate + H(+) = L-xylulose 5-phosphate + CO2</text>
        <dbReference type="Rhea" id="RHEA:14353"/>
        <dbReference type="ChEBI" id="CHEBI:15378"/>
        <dbReference type="ChEBI" id="CHEBI:16526"/>
        <dbReference type="ChEBI" id="CHEBI:57829"/>
        <dbReference type="ChEBI" id="CHEBI:58774"/>
        <dbReference type="EC" id="4.1.1.85"/>
    </reaction>
    <physiologicalReaction direction="left-to-right" evidence="3">
        <dbReference type="Rhea" id="RHEA:14354"/>
    </physiologicalReaction>
</comment>
<evidence type="ECO:0000313" key="9">
    <source>
        <dbReference type="Proteomes" id="UP000043316"/>
    </source>
</evidence>
<evidence type="ECO:0000256" key="2">
    <source>
        <dbReference type="ARBA" id="ARBA00023277"/>
    </source>
</evidence>
<dbReference type="GO" id="GO:0019854">
    <property type="term" value="P:L-ascorbic acid catabolic process"/>
    <property type="evidence" value="ECO:0007669"/>
    <property type="project" value="TreeGrafter"/>
</dbReference>
<evidence type="ECO:0000256" key="1">
    <source>
        <dbReference type="ARBA" id="ARBA00023239"/>
    </source>
</evidence>
<comment type="similarity">
    <text evidence="4">Belongs to the HPS/KGPDC family. KGPDC subfamily.</text>
</comment>
<dbReference type="Pfam" id="PF00215">
    <property type="entry name" value="OMPdecase"/>
    <property type="match status" value="1"/>
</dbReference>
<dbReference type="GO" id="GO:0033982">
    <property type="term" value="F:3-dehydro-L-gulonate-6-phosphate decarboxylase activity"/>
    <property type="evidence" value="ECO:0007669"/>
    <property type="project" value="UniProtKB-EC"/>
</dbReference>
<dbReference type="InterPro" id="IPR001754">
    <property type="entry name" value="OMPdeCOase_dom"/>
</dbReference>
<organism evidence="8 9">
    <name type="scientific">Yersinia intermedia</name>
    <dbReference type="NCBI Taxonomy" id="631"/>
    <lineage>
        <taxon>Bacteria</taxon>
        <taxon>Pseudomonadati</taxon>
        <taxon>Pseudomonadota</taxon>
        <taxon>Gammaproteobacteria</taxon>
        <taxon>Enterobacterales</taxon>
        <taxon>Yersiniaceae</taxon>
        <taxon>Yersinia</taxon>
    </lineage>
</organism>
<dbReference type="SUPFAM" id="SSF51366">
    <property type="entry name" value="Ribulose-phoshate binding barrel"/>
    <property type="match status" value="1"/>
</dbReference>
<dbReference type="Proteomes" id="UP000043316">
    <property type="component" value="Unassembled WGS sequence"/>
</dbReference>
<keyword evidence="1 8" id="KW-0456">Lyase</keyword>
<dbReference type="AlphaFoldDB" id="A0A0H5LRG9"/>
<accession>A0A0H5LRG9</accession>
<dbReference type="NCBIfam" id="NF009831">
    <property type="entry name" value="PRK13305.1"/>
    <property type="match status" value="1"/>
</dbReference>
<evidence type="ECO:0000256" key="5">
    <source>
        <dbReference type="ARBA" id="ARBA00066421"/>
    </source>
</evidence>
<name>A0A0H5LRG9_YERIN</name>
<feature type="domain" description="Orotidine 5'-phosphate decarboxylase" evidence="7">
    <location>
        <begin position="9"/>
        <end position="211"/>
    </location>
</feature>
<evidence type="ECO:0000256" key="3">
    <source>
        <dbReference type="ARBA" id="ARBA00050573"/>
    </source>
</evidence>
<dbReference type="PANTHER" id="PTHR35039">
    <property type="entry name" value="3-KETO-L-GULONATE-6-PHOSPHATE DECARBOXYLASE SGBH-RELATED"/>
    <property type="match status" value="1"/>
</dbReference>
<dbReference type="RefSeq" id="WP_053008844.1">
    <property type="nucleotide sequence ID" value="NZ_CWJI01000001.1"/>
</dbReference>